<reference evidence="2" key="1">
    <citation type="submission" date="2022-08" db="EMBL/GenBank/DDBJ databases">
        <authorList>
            <person name="Kallberg Y."/>
            <person name="Tangrot J."/>
            <person name="Rosling A."/>
        </authorList>
    </citation>
    <scope>NUCLEOTIDE SEQUENCE</scope>
    <source>
        <strain evidence="2">Wild A</strain>
    </source>
</reference>
<organism evidence="2 3">
    <name type="scientific">Funneliformis geosporum</name>
    <dbReference type="NCBI Taxonomy" id="1117311"/>
    <lineage>
        <taxon>Eukaryota</taxon>
        <taxon>Fungi</taxon>
        <taxon>Fungi incertae sedis</taxon>
        <taxon>Mucoromycota</taxon>
        <taxon>Glomeromycotina</taxon>
        <taxon>Glomeromycetes</taxon>
        <taxon>Glomerales</taxon>
        <taxon>Glomeraceae</taxon>
        <taxon>Funneliformis</taxon>
    </lineage>
</organism>
<evidence type="ECO:0000313" key="3">
    <source>
        <dbReference type="Proteomes" id="UP001153678"/>
    </source>
</evidence>
<name>A0A9W4WYM3_9GLOM</name>
<dbReference type="AlphaFoldDB" id="A0A9W4WYM3"/>
<gene>
    <name evidence="2" type="ORF">FWILDA_LOCUS10386</name>
</gene>
<accession>A0A9W4WYM3</accession>
<protein>
    <submittedName>
        <fullName evidence="2">14166_t:CDS:1</fullName>
    </submittedName>
</protein>
<keyword evidence="3" id="KW-1185">Reference proteome</keyword>
<feature type="region of interest" description="Disordered" evidence="1">
    <location>
        <begin position="1"/>
        <end position="27"/>
    </location>
</feature>
<proteinExistence type="predicted"/>
<comment type="caution">
    <text evidence="2">The sequence shown here is derived from an EMBL/GenBank/DDBJ whole genome shotgun (WGS) entry which is preliminary data.</text>
</comment>
<sequence>MKEIDDEKAKDNDNKNENERQVKEKGVTIEGIILRLDETNLFEENSE</sequence>
<evidence type="ECO:0000256" key="1">
    <source>
        <dbReference type="SAM" id="MobiDB-lite"/>
    </source>
</evidence>
<evidence type="ECO:0000313" key="2">
    <source>
        <dbReference type="EMBL" id="CAI2182045.1"/>
    </source>
</evidence>
<dbReference type="Proteomes" id="UP001153678">
    <property type="component" value="Unassembled WGS sequence"/>
</dbReference>
<dbReference type="EMBL" id="CAMKVN010002657">
    <property type="protein sequence ID" value="CAI2182045.1"/>
    <property type="molecule type" value="Genomic_DNA"/>
</dbReference>